<reference evidence="1" key="1">
    <citation type="submission" date="2021-01" db="EMBL/GenBank/DDBJ databases">
        <title>Genome public.</title>
        <authorList>
            <person name="Liu C."/>
            <person name="Sun Q."/>
        </authorList>
    </citation>
    <scope>NUCLEOTIDE SEQUENCE</scope>
    <source>
        <strain evidence="1">M6</strain>
    </source>
</reference>
<sequence length="425" mass="47614">MKNKTGLSNIGIWGSSRYLSRKTIRSVQENNRINQGVVYYEPSEIEAFFDNNEAVGGMLFSGGYKTIRNRAIIRTIECAYMQGYSVAIIHNGNAELENELISYLTPLNLLDLVNAKNPFYEPFLGLNNNEILQYILSSSSKEYKIGATGRYYINGISDFINTKHIHPYTDMYITCPHFTLIDKINTAEAKGKISANEARTITSQILQGESEKGNIEAFFSALSQQADYILAKKKNLNKATNFVQTALQKAIFSIDVRYASNTLLINLFVSEAELLLSRGNKVFVIVDGELFTTNNLLKDFINKMGSSSLVAISSNDAFSAFNGDENSFYSFAGKCAKIIISRHISAYSCEKISNLIGTYDKQEIVPTFSQNTNMGTFWSYGNTKSASINTKRESIIKPEEIQRMADDEVIVFDKNNNEISFVPII</sequence>
<dbReference type="Proteomes" id="UP000633365">
    <property type="component" value="Unassembled WGS sequence"/>
</dbReference>
<accession>A0A934WUT6</accession>
<evidence type="ECO:0000313" key="2">
    <source>
        <dbReference type="Proteomes" id="UP000633365"/>
    </source>
</evidence>
<comment type="caution">
    <text evidence="1">The sequence shown here is derived from an EMBL/GenBank/DDBJ whole genome shotgun (WGS) entry which is preliminary data.</text>
</comment>
<protein>
    <submittedName>
        <fullName evidence="1">Uncharacterized protein</fullName>
    </submittedName>
</protein>
<keyword evidence="2" id="KW-1185">Reference proteome</keyword>
<dbReference type="AlphaFoldDB" id="A0A934WUT6"/>
<dbReference type="RefSeq" id="WP_201428962.1">
    <property type="nucleotide sequence ID" value="NZ_JAEQMG010000198.1"/>
</dbReference>
<proteinExistence type="predicted"/>
<evidence type="ECO:0000313" key="1">
    <source>
        <dbReference type="EMBL" id="MBK6090306.1"/>
    </source>
</evidence>
<dbReference type="Gene3D" id="3.40.50.300">
    <property type="entry name" value="P-loop containing nucleotide triphosphate hydrolases"/>
    <property type="match status" value="1"/>
</dbReference>
<organism evidence="1 2">
    <name type="scientific">Ruminococcus difficilis</name>
    <dbReference type="NCBI Taxonomy" id="2763069"/>
    <lineage>
        <taxon>Bacteria</taxon>
        <taxon>Bacillati</taxon>
        <taxon>Bacillota</taxon>
        <taxon>Clostridia</taxon>
        <taxon>Eubacteriales</taxon>
        <taxon>Oscillospiraceae</taxon>
        <taxon>Ruminococcus</taxon>
    </lineage>
</organism>
<dbReference type="EMBL" id="JAEQMG010000198">
    <property type="protein sequence ID" value="MBK6090306.1"/>
    <property type="molecule type" value="Genomic_DNA"/>
</dbReference>
<name>A0A934WUT6_9FIRM</name>
<dbReference type="InterPro" id="IPR027417">
    <property type="entry name" value="P-loop_NTPase"/>
</dbReference>
<gene>
    <name evidence="1" type="ORF">JKK62_16965</name>
</gene>